<proteinExistence type="predicted"/>
<dbReference type="AlphaFoldDB" id="A0A382QNY2"/>
<sequence length="111" mass="12460">MAGIQETKDVLAFVFALSEVSVTAMETGDIGWSDAKNFIDPLKRLGPGIENVEDVLIELQDFDDTEFEELIQFTRDEFGVENLTDDLEVVVEEAINAGVEIMKIIRMFKNS</sequence>
<reference evidence="1" key="1">
    <citation type="submission" date="2018-05" db="EMBL/GenBank/DDBJ databases">
        <authorList>
            <person name="Lanie J.A."/>
            <person name="Ng W.-L."/>
            <person name="Kazmierczak K.M."/>
            <person name="Andrzejewski T.M."/>
            <person name="Davidsen T.M."/>
            <person name="Wayne K.J."/>
            <person name="Tettelin H."/>
            <person name="Glass J.I."/>
            <person name="Rusch D."/>
            <person name="Podicherti R."/>
            <person name="Tsui H.-C.T."/>
            <person name="Winkler M.E."/>
        </authorList>
    </citation>
    <scope>NUCLEOTIDE SEQUENCE</scope>
</reference>
<accession>A0A382QNY2</accession>
<organism evidence="1">
    <name type="scientific">marine metagenome</name>
    <dbReference type="NCBI Taxonomy" id="408172"/>
    <lineage>
        <taxon>unclassified sequences</taxon>
        <taxon>metagenomes</taxon>
        <taxon>ecological metagenomes</taxon>
    </lineage>
</organism>
<protein>
    <submittedName>
        <fullName evidence="1">Uncharacterized protein</fullName>
    </submittedName>
</protein>
<evidence type="ECO:0000313" key="1">
    <source>
        <dbReference type="EMBL" id="SVC86658.1"/>
    </source>
</evidence>
<dbReference type="EMBL" id="UINC01115548">
    <property type="protein sequence ID" value="SVC86658.1"/>
    <property type="molecule type" value="Genomic_DNA"/>
</dbReference>
<name>A0A382QNY2_9ZZZZ</name>
<gene>
    <name evidence="1" type="ORF">METZ01_LOCUS339512</name>
</gene>